<evidence type="ECO:0000256" key="5">
    <source>
        <dbReference type="ARBA" id="ARBA00022801"/>
    </source>
</evidence>
<dbReference type="Pfam" id="PF07519">
    <property type="entry name" value="Tannase"/>
    <property type="match status" value="1"/>
</dbReference>
<organism evidence="9 10">
    <name type="scientific">Curvibacter microcysteis</name>
    <dbReference type="NCBI Taxonomy" id="3026419"/>
    <lineage>
        <taxon>Bacteria</taxon>
        <taxon>Pseudomonadati</taxon>
        <taxon>Pseudomonadota</taxon>
        <taxon>Betaproteobacteria</taxon>
        <taxon>Burkholderiales</taxon>
        <taxon>Comamonadaceae</taxon>
        <taxon>Curvibacter</taxon>
    </lineage>
</organism>
<evidence type="ECO:0000256" key="7">
    <source>
        <dbReference type="ARBA" id="ARBA00023157"/>
    </source>
</evidence>
<evidence type="ECO:0000313" key="10">
    <source>
        <dbReference type="Proteomes" id="UP001528672"/>
    </source>
</evidence>
<dbReference type="EMBL" id="JAQSIO010000004">
    <property type="protein sequence ID" value="MDD0815695.1"/>
    <property type="molecule type" value="Genomic_DNA"/>
</dbReference>
<evidence type="ECO:0000256" key="8">
    <source>
        <dbReference type="SAM" id="SignalP"/>
    </source>
</evidence>
<evidence type="ECO:0000256" key="4">
    <source>
        <dbReference type="ARBA" id="ARBA00022729"/>
    </source>
</evidence>
<keyword evidence="5 9" id="KW-0378">Hydrolase</keyword>
<dbReference type="InterPro" id="IPR029058">
    <property type="entry name" value="AB_hydrolase_fold"/>
</dbReference>
<keyword evidence="4 8" id="KW-0732">Signal</keyword>
<dbReference type="PANTHER" id="PTHR33938:SF15">
    <property type="entry name" value="FERULOYL ESTERASE B-RELATED"/>
    <property type="match status" value="1"/>
</dbReference>
<keyword evidence="2" id="KW-0719">Serine esterase</keyword>
<evidence type="ECO:0000313" key="9">
    <source>
        <dbReference type="EMBL" id="MDD0815695.1"/>
    </source>
</evidence>
<keyword evidence="7" id="KW-1015">Disulfide bond</keyword>
<comment type="similarity">
    <text evidence="1">Belongs to the tannase family.</text>
</comment>
<evidence type="ECO:0000256" key="6">
    <source>
        <dbReference type="ARBA" id="ARBA00022837"/>
    </source>
</evidence>
<dbReference type="Gene3D" id="3.40.50.1820">
    <property type="entry name" value="alpha/beta hydrolase"/>
    <property type="match status" value="1"/>
</dbReference>
<keyword evidence="6" id="KW-0106">Calcium</keyword>
<proteinExistence type="inferred from homology"/>
<dbReference type="InterPro" id="IPR011118">
    <property type="entry name" value="Tannase/feruloyl_esterase"/>
</dbReference>
<dbReference type="SUPFAM" id="SSF53474">
    <property type="entry name" value="alpha/beta-Hydrolases"/>
    <property type="match status" value="1"/>
</dbReference>
<feature type="signal peptide" evidence="8">
    <location>
        <begin position="1"/>
        <end position="22"/>
    </location>
</feature>
<sequence length="598" mass="61832">MRPLSRRSMPAHPLWLALSACAALSACGGGSSGEVSLPQLSAAIPANFTGDCASLSTTLASLPNTSITSATTVAAGLVANIQTAEHCRVVGRMNQRVSPVDGNTYYIGFEIRLPKAWNGRFYYQANGGTDGAIGTAAGALGGGPLSSALSKGFAVLSSDAGHQSQTTPFFGIDPQARIDYGYGAVGTLTPMAKNLIKLTYGKAPDRSYLGGCSNGGRHALVAASRYADQYDGILAGAPGYNLPKAAVAQLWGVQQYAKVATGRVTSVSTAAGVATAVDLPDVSTAFTPTELNLIGDKILAKCDALDGASDGWVGDVAACQATFSVANDIPTCSGNRTGACLTPAQKTVLTDVHTGARNSSGAALYASFPYDVGIKGSSSAGWAAWKFSNSTGVGRDPGATAFIFTSPPQTNTSTFTGLPYALNFNVDTDAPKIFATSGVYTESAMSFMTPPNPTDLSRLRDRGAKIILYHGTSDPVFSFNDTVTWFQGVSNANLGGSVDRFARLYAVPSMNHCSGGPTADQFDLLDPLVNWVEKASQPQAVTVAARGAGTSSLPALINSEVPATWSPGRTRPLCPYPTVARYKGTGNVELASSFSCQP</sequence>
<name>A0ABT5MH54_9BURK</name>
<protein>
    <submittedName>
        <fullName evidence="9">Tannase/feruloyl esterase family alpha/beta hydrolase</fullName>
    </submittedName>
</protein>
<dbReference type="PROSITE" id="PS51257">
    <property type="entry name" value="PROKAR_LIPOPROTEIN"/>
    <property type="match status" value="1"/>
</dbReference>
<evidence type="ECO:0000256" key="1">
    <source>
        <dbReference type="ARBA" id="ARBA00006249"/>
    </source>
</evidence>
<dbReference type="GO" id="GO:0016787">
    <property type="term" value="F:hydrolase activity"/>
    <property type="evidence" value="ECO:0007669"/>
    <property type="project" value="UniProtKB-KW"/>
</dbReference>
<keyword evidence="3" id="KW-0479">Metal-binding</keyword>
<keyword evidence="10" id="KW-1185">Reference proteome</keyword>
<evidence type="ECO:0000256" key="2">
    <source>
        <dbReference type="ARBA" id="ARBA00022487"/>
    </source>
</evidence>
<accession>A0ABT5MH54</accession>
<gene>
    <name evidence="9" type="ORF">PSQ39_13745</name>
</gene>
<comment type="caution">
    <text evidence="9">The sequence shown here is derived from an EMBL/GenBank/DDBJ whole genome shotgun (WGS) entry which is preliminary data.</text>
</comment>
<feature type="chain" id="PRO_5045997372" evidence="8">
    <location>
        <begin position="23"/>
        <end position="598"/>
    </location>
</feature>
<dbReference type="Proteomes" id="UP001528672">
    <property type="component" value="Unassembled WGS sequence"/>
</dbReference>
<reference evidence="9 10" key="1">
    <citation type="submission" date="2023-02" db="EMBL/GenBank/DDBJ databases">
        <title>Bacterial whole genome sequence for Curvibacter sp. HBC28.</title>
        <authorList>
            <person name="Le V."/>
            <person name="Ko S.-R."/>
            <person name="Ahn C.-Y."/>
            <person name="Oh H.-M."/>
        </authorList>
    </citation>
    <scope>NUCLEOTIDE SEQUENCE [LARGE SCALE GENOMIC DNA]</scope>
    <source>
        <strain evidence="9 10">HBC28</strain>
    </source>
</reference>
<dbReference type="PANTHER" id="PTHR33938">
    <property type="entry name" value="FERULOYL ESTERASE B-RELATED"/>
    <property type="match status" value="1"/>
</dbReference>
<evidence type="ECO:0000256" key="3">
    <source>
        <dbReference type="ARBA" id="ARBA00022723"/>
    </source>
</evidence>
<dbReference type="RefSeq" id="WP_273927382.1">
    <property type="nucleotide sequence ID" value="NZ_JAQSIO010000004.1"/>
</dbReference>